<evidence type="ECO:0000259" key="1">
    <source>
        <dbReference type="PROSITE" id="PS50883"/>
    </source>
</evidence>
<dbReference type="RefSeq" id="WP_160773612.1">
    <property type="nucleotide sequence ID" value="NZ_WUMV01000001.1"/>
</dbReference>
<dbReference type="CDD" id="cd01948">
    <property type="entry name" value="EAL"/>
    <property type="match status" value="1"/>
</dbReference>
<organism evidence="2 3">
    <name type="scientific">Stappia sediminis</name>
    <dbReference type="NCBI Taxonomy" id="2692190"/>
    <lineage>
        <taxon>Bacteria</taxon>
        <taxon>Pseudomonadati</taxon>
        <taxon>Pseudomonadota</taxon>
        <taxon>Alphaproteobacteria</taxon>
        <taxon>Hyphomicrobiales</taxon>
        <taxon>Stappiaceae</taxon>
        <taxon>Stappia</taxon>
    </lineage>
</organism>
<gene>
    <name evidence="2" type="ORF">GR183_00405</name>
</gene>
<sequence length="543" mass="58392">MKRILVYGLSILASAVILFGVAQSIHRAFVDTWNERQFEELAVRAITRMEFAIDLAVIAMSELSASGKLACTSQGEEAIRSAVFASSAIKDIFIMNGGEACRAFAESDLQLETAAANKPRYGARNAQISLFSMTDNAGHPALGVVWTLGEGTEAIAIVSTDALLFDILPAAVRDYADIRIDLGASTVVASYEPGTGRLAESEVAKHFRGTSDRYPLASRLRINERASSGWNRERPLFIDIAAFIAAIIVGSLIGKLLSRPPSLTDELKNAIRSGEIKPYFQPIISLGSNEIVGCELLARWIRRDGTMVSPAEFIPLAENSGLIDGVMEAILTDAGPQLANLIAERPSLKVSFNVTPRQFLGEGFVTRLGALILQSGLSRARLVVEVTERQQIDDMARARTVTAELRELGIQVAIDDAGTGHNGLSALQTLGASCVKIDKLFVDGVVTDHRTRTIVEMLVTVAREFGMTTVAEGIEHSEQVAVLKALGVQEGQGFLISRPVPAAEFREQVNRSSLAGKVVALEGGRLPTAPAQSGPPMRLSGWR</sequence>
<dbReference type="SMART" id="SM00052">
    <property type="entry name" value="EAL"/>
    <property type="match status" value="1"/>
</dbReference>
<proteinExistence type="predicted"/>
<reference evidence="2 3" key="1">
    <citation type="submission" date="2019-12" db="EMBL/GenBank/DDBJ databases">
        <authorList>
            <person name="Li M."/>
        </authorList>
    </citation>
    <scope>NUCLEOTIDE SEQUENCE [LARGE SCALE GENOMIC DNA]</scope>
    <source>
        <strain evidence="2 3">GBMRC 2046</strain>
    </source>
</reference>
<evidence type="ECO:0000313" key="2">
    <source>
        <dbReference type="EMBL" id="MXN63350.1"/>
    </source>
</evidence>
<dbReference type="PROSITE" id="PS50883">
    <property type="entry name" value="EAL"/>
    <property type="match status" value="1"/>
</dbReference>
<comment type="caution">
    <text evidence="2">The sequence shown here is derived from an EMBL/GenBank/DDBJ whole genome shotgun (WGS) entry which is preliminary data.</text>
</comment>
<dbReference type="Proteomes" id="UP000433101">
    <property type="component" value="Unassembled WGS sequence"/>
</dbReference>
<dbReference type="EMBL" id="WUMV01000001">
    <property type="protein sequence ID" value="MXN63350.1"/>
    <property type="molecule type" value="Genomic_DNA"/>
</dbReference>
<name>A0A7X3LQQ8_9HYPH</name>
<dbReference type="Gene3D" id="3.20.20.450">
    <property type="entry name" value="EAL domain"/>
    <property type="match status" value="1"/>
</dbReference>
<feature type="domain" description="EAL" evidence="1">
    <location>
        <begin position="260"/>
        <end position="513"/>
    </location>
</feature>
<accession>A0A7X3LQQ8</accession>
<dbReference type="InterPro" id="IPR035919">
    <property type="entry name" value="EAL_sf"/>
</dbReference>
<keyword evidence="3" id="KW-1185">Reference proteome</keyword>
<dbReference type="InterPro" id="IPR001633">
    <property type="entry name" value="EAL_dom"/>
</dbReference>
<dbReference type="Pfam" id="PF00563">
    <property type="entry name" value="EAL"/>
    <property type="match status" value="1"/>
</dbReference>
<dbReference type="GO" id="GO:0071111">
    <property type="term" value="F:cyclic-guanylate-specific phosphodiesterase activity"/>
    <property type="evidence" value="ECO:0007669"/>
    <property type="project" value="InterPro"/>
</dbReference>
<dbReference type="PANTHER" id="PTHR33121:SF70">
    <property type="entry name" value="SIGNALING PROTEIN YKOW"/>
    <property type="match status" value="1"/>
</dbReference>
<evidence type="ECO:0000313" key="3">
    <source>
        <dbReference type="Proteomes" id="UP000433101"/>
    </source>
</evidence>
<dbReference type="PANTHER" id="PTHR33121">
    <property type="entry name" value="CYCLIC DI-GMP PHOSPHODIESTERASE PDEF"/>
    <property type="match status" value="1"/>
</dbReference>
<dbReference type="InterPro" id="IPR050706">
    <property type="entry name" value="Cyclic-di-GMP_PDE-like"/>
</dbReference>
<dbReference type="AlphaFoldDB" id="A0A7X3LQQ8"/>
<dbReference type="SUPFAM" id="SSF141868">
    <property type="entry name" value="EAL domain-like"/>
    <property type="match status" value="1"/>
</dbReference>
<protein>
    <submittedName>
        <fullName evidence="2">EAL domain-containing protein</fullName>
    </submittedName>
</protein>